<evidence type="ECO:0000313" key="6">
    <source>
        <dbReference type="Proteomes" id="UP000675284"/>
    </source>
</evidence>
<dbReference type="Proteomes" id="UP000675284">
    <property type="component" value="Unassembled WGS sequence"/>
</dbReference>
<name>A0A941DSE7_9BACI</name>
<dbReference type="AlphaFoldDB" id="A0A941DSE7"/>
<dbReference type="InterPro" id="IPR012341">
    <property type="entry name" value="6hp_glycosidase-like_sf"/>
</dbReference>
<keyword evidence="2" id="KW-0378">Hydrolase</keyword>
<dbReference type="GO" id="GO:0006487">
    <property type="term" value="P:protein N-linked glycosylation"/>
    <property type="evidence" value="ECO:0007669"/>
    <property type="project" value="TreeGrafter"/>
</dbReference>
<accession>A0A941DSE7</accession>
<dbReference type="RefSeq" id="WP_166530149.1">
    <property type="nucleotide sequence ID" value="NZ_CP115959.1"/>
</dbReference>
<evidence type="ECO:0000259" key="4">
    <source>
        <dbReference type="Pfam" id="PF22422"/>
    </source>
</evidence>
<gene>
    <name evidence="5" type="ORF">KCX74_06760</name>
</gene>
<keyword evidence="3" id="KW-0326">Glycosidase</keyword>
<dbReference type="PANTHER" id="PTHR10412">
    <property type="entry name" value="MANNOSYL-OLIGOSACCHARIDE GLUCOSIDASE"/>
    <property type="match status" value="1"/>
</dbReference>
<dbReference type="Pfam" id="PF22422">
    <property type="entry name" value="MGH1-like_GH"/>
    <property type="match status" value="1"/>
</dbReference>
<evidence type="ECO:0000256" key="1">
    <source>
        <dbReference type="ARBA" id="ARBA00010833"/>
    </source>
</evidence>
<proteinExistence type="inferred from homology"/>
<dbReference type="GO" id="GO:0004573">
    <property type="term" value="F:Glc3Man9GlcNAc2 oligosaccharide glucosidase activity"/>
    <property type="evidence" value="ECO:0007669"/>
    <property type="project" value="InterPro"/>
</dbReference>
<dbReference type="GO" id="GO:0009311">
    <property type="term" value="P:oligosaccharide metabolic process"/>
    <property type="evidence" value="ECO:0007669"/>
    <property type="project" value="InterPro"/>
</dbReference>
<feature type="domain" description="Mannosylglycerate hydrolase MGH1-like glycoside hydrolase" evidence="4">
    <location>
        <begin position="246"/>
        <end position="551"/>
    </location>
</feature>
<organism evidence="5 6">
    <name type="scientific">Virgibacillus salarius</name>
    <dbReference type="NCBI Taxonomy" id="447199"/>
    <lineage>
        <taxon>Bacteria</taxon>
        <taxon>Bacillati</taxon>
        <taxon>Bacillota</taxon>
        <taxon>Bacilli</taxon>
        <taxon>Bacillales</taxon>
        <taxon>Bacillaceae</taxon>
        <taxon>Virgibacillus</taxon>
    </lineage>
</organism>
<dbReference type="InterPro" id="IPR008928">
    <property type="entry name" value="6-hairpin_glycosidase_sf"/>
</dbReference>
<evidence type="ECO:0000256" key="3">
    <source>
        <dbReference type="ARBA" id="ARBA00023295"/>
    </source>
</evidence>
<sequence length="572" mass="66127">MNINLKHIPFSRFGSYLSISYLPKNDYRSEGIYLRTIRGGDDDVGALFKLDVTKNGHCIPFNAIAAETCLCLQAEEGVVRLIYSEAHCLRIYGEQVGLRLSLVTNAYDNAFYYQARSWQVNVFSQSIRFMLTPFIGELDVSAPWDINGSSYVIADFHPREDNGTVEGIIEEFLTIYEQKNDYPTFETALDHVNDEYKKWLENTLPVPAEYEAGRQLAAYITWSCVVKQEGYLPRSAMYMSKNWMTNIWSWDHCFNAMALVKKNPKLAWDQFMIFFDVQAKNGLLPDFMNDQFAYWNCSKPPIHGWTLAWMLKHSNELSKENLAEIYQPLKQWTSWFFKERDVDNNGFPEYQHGNDSGWDNSTLFHQGIPIESPDLCAFLILQMETLAEIANRLHFQMDYEKWKKQADQLLTDMLAYFWDGEQFVAKLAGENVRSGDSLLLFMPIILAKRLPKQIRLRLIEGLKDENRFLTEHGLATESLQSPYYLEDGYWRGPIWAPSTMLLIDGLMESGEEAFARDLAHKFCNMALKHGMAENFNAVSGEGLRDRAFTWTSSVFLILAHEYVNKETEKPSL</sequence>
<dbReference type="EMBL" id="JAGSOT010000015">
    <property type="protein sequence ID" value="MBR7795745.1"/>
    <property type="molecule type" value="Genomic_DNA"/>
</dbReference>
<dbReference type="Gene3D" id="1.50.10.10">
    <property type="match status" value="1"/>
</dbReference>
<comment type="caution">
    <text evidence="5">The sequence shown here is derived from an EMBL/GenBank/DDBJ whole genome shotgun (WGS) entry which is preliminary data.</text>
</comment>
<protein>
    <recommendedName>
        <fullName evidence="4">Mannosylglycerate hydrolase MGH1-like glycoside hydrolase domain-containing protein</fullName>
    </recommendedName>
</protein>
<keyword evidence="6" id="KW-1185">Reference proteome</keyword>
<comment type="similarity">
    <text evidence="1">Belongs to the glycosyl hydrolase 63 family.</text>
</comment>
<evidence type="ECO:0000313" key="5">
    <source>
        <dbReference type="EMBL" id="MBR7795745.1"/>
    </source>
</evidence>
<dbReference type="InterPro" id="IPR054491">
    <property type="entry name" value="MGH1-like_GH"/>
</dbReference>
<dbReference type="PANTHER" id="PTHR10412:SF11">
    <property type="entry name" value="MANNOSYL-OLIGOSACCHARIDE GLUCOSIDASE"/>
    <property type="match status" value="1"/>
</dbReference>
<dbReference type="SUPFAM" id="SSF48208">
    <property type="entry name" value="Six-hairpin glycosidases"/>
    <property type="match status" value="1"/>
</dbReference>
<reference evidence="5" key="1">
    <citation type="submission" date="2021-04" db="EMBL/GenBank/DDBJ databases">
        <title>Isolation and polyphasic classification of algal microorganism.</title>
        <authorList>
            <person name="Wang S."/>
        </authorList>
    </citation>
    <scope>NUCLEOTIDE SEQUENCE</scope>
    <source>
        <strain evidence="5">720a</strain>
    </source>
</reference>
<evidence type="ECO:0000256" key="2">
    <source>
        <dbReference type="ARBA" id="ARBA00022801"/>
    </source>
</evidence>
<dbReference type="InterPro" id="IPR004888">
    <property type="entry name" value="Glycoside_hydrolase_63"/>
</dbReference>